<protein>
    <submittedName>
        <fullName evidence="1">Uncharacterized protein</fullName>
    </submittedName>
</protein>
<dbReference type="EMBL" id="VUOC01000004">
    <property type="protein sequence ID" value="KAA2239104.1"/>
    <property type="molecule type" value="Genomic_DNA"/>
</dbReference>
<organism evidence="1 2">
    <name type="scientific">Chitinophaga agrisoli</name>
    <dbReference type="NCBI Taxonomy" id="2607653"/>
    <lineage>
        <taxon>Bacteria</taxon>
        <taxon>Pseudomonadati</taxon>
        <taxon>Bacteroidota</taxon>
        <taxon>Chitinophagia</taxon>
        <taxon>Chitinophagales</taxon>
        <taxon>Chitinophagaceae</taxon>
        <taxon>Chitinophaga</taxon>
    </lineage>
</organism>
<dbReference type="Proteomes" id="UP000324611">
    <property type="component" value="Unassembled WGS sequence"/>
</dbReference>
<gene>
    <name evidence="1" type="ORF">F0L74_23115</name>
</gene>
<reference evidence="1 2" key="1">
    <citation type="submission" date="2019-09" db="EMBL/GenBank/DDBJ databases">
        <title>Chitinophaga ginsengihumi sp. nov., isolated from soil of ginseng rhizosphere.</title>
        <authorList>
            <person name="Lee J."/>
        </authorList>
    </citation>
    <scope>NUCLEOTIDE SEQUENCE [LARGE SCALE GENOMIC DNA]</scope>
    <source>
        <strain evidence="1 2">BN140078</strain>
    </source>
</reference>
<evidence type="ECO:0000313" key="1">
    <source>
        <dbReference type="EMBL" id="KAA2239104.1"/>
    </source>
</evidence>
<name>A0A5B2VJT9_9BACT</name>
<dbReference type="RefSeq" id="WP_149840283.1">
    <property type="nucleotide sequence ID" value="NZ_VUOC01000004.1"/>
</dbReference>
<accession>A0A5B2VJT9</accession>
<evidence type="ECO:0000313" key="2">
    <source>
        <dbReference type="Proteomes" id="UP000324611"/>
    </source>
</evidence>
<sequence length="154" mass="17363">MKHVFVLFIPFLFTFCHSNNVTSSKSDAIVSPTETPPIEDTTWVQKAPIPPDSTYFVINKEFPWLGDTIRSYIQLSTNETVKLFVKDSSIVFMYDGYEKTDTSGYVSVRLGADSFNGEGTVFTTAELISVDILSREITVYDIATDSSHLWVRPE</sequence>
<dbReference type="AlphaFoldDB" id="A0A5B2VJT9"/>
<proteinExistence type="predicted"/>
<comment type="caution">
    <text evidence="1">The sequence shown here is derived from an EMBL/GenBank/DDBJ whole genome shotgun (WGS) entry which is preliminary data.</text>
</comment>
<keyword evidence="2" id="KW-1185">Reference proteome</keyword>
<reference evidence="1 2" key="2">
    <citation type="submission" date="2019-09" db="EMBL/GenBank/DDBJ databases">
        <authorList>
            <person name="Jin C."/>
        </authorList>
    </citation>
    <scope>NUCLEOTIDE SEQUENCE [LARGE SCALE GENOMIC DNA]</scope>
    <source>
        <strain evidence="1 2">BN140078</strain>
    </source>
</reference>